<dbReference type="SUPFAM" id="SSF50129">
    <property type="entry name" value="GroES-like"/>
    <property type="match status" value="1"/>
</dbReference>
<dbReference type="Pfam" id="PF00107">
    <property type="entry name" value="ADH_zinc_N"/>
    <property type="match status" value="1"/>
</dbReference>
<dbReference type="InterPro" id="IPR013154">
    <property type="entry name" value="ADH-like_N"/>
</dbReference>
<reference evidence="4 5" key="1">
    <citation type="submission" date="2021-02" db="EMBL/GenBank/DDBJ databases">
        <authorList>
            <person name="Lee D.-H."/>
        </authorList>
    </citation>
    <scope>NUCLEOTIDE SEQUENCE [LARGE SCALE GENOMIC DNA]</scope>
    <source>
        <strain evidence="4 5">UL073</strain>
    </source>
</reference>
<evidence type="ECO:0000259" key="2">
    <source>
        <dbReference type="Pfam" id="PF00107"/>
    </source>
</evidence>
<sequence>MKAAMVIDKKVSVADIPEPVPAANELLVRSLVCGICGSDLHCAHFAQEMADTAQRAVGMALLDPQQPISLGHEFCAEVLEPVKGDPSFKTGDRIVALPFLLRDSGLAFVGTGPAHVPGGFAERLTVDNRLSFVVPNGLSNELAALTEPMAVALHAVNQANVSVRDVPLVIGCGPIGLAIIAVLKMRGLQPIVAADFSAARREQARQLGADLVVDPREQSPYQTWEEAARTDDSTLFGAISPLLGGAGRRPSVIFECVGVPGMIQEVMTGAPYGARIMVVGLCMEPDRIEPASPILKELNVGFASFYSPQEFAQTLRHLAEGELDVGAMITANLPLAQIGEAFEQLAKPQDQIKILIRPGA</sequence>
<organism evidence="4 5">
    <name type="scientific">Zestomonas insulae</name>
    <dbReference type="NCBI Taxonomy" id="2809017"/>
    <lineage>
        <taxon>Bacteria</taxon>
        <taxon>Pseudomonadati</taxon>
        <taxon>Pseudomonadota</taxon>
        <taxon>Gammaproteobacteria</taxon>
        <taxon>Pseudomonadales</taxon>
        <taxon>Pseudomonadaceae</taxon>
        <taxon>Zestomonas</taxon>
    </lineage>
</organism>
<name>A0ABS2IFH0_9GAMM</name>
<protein>
    <submittedName>
        <fullName evidence="4">Zinc-binding dehydrogenase</fullName>
    </submittedName>
</protein>
<dbReference type="InterPro" id="IPR036291">
    <property type="entry name" value="NAD(P)-bd_dom_sf"/>
</dbReference>
<dbReference type="EMBL" id="JAFEUP010000004">
    <property type="protein sequence ID" value="MBM7061842.1"/>
    <property type="molecule type" value="Genomic_DNA"/>
</dbReference>
<dbReference type="Gene3D" id="3.40.50.720">
    <property type="entry name" value="NAD(P)-binding Rossmann-like Domain"/>
    <property type="match status" value="1"/>
</dbReference>
<dbReference type="CDD" id="cd08262">
    <property type="entry name" value="Zn_ADH8"/>
    <property type="match status" value="1"/>
</dbReference>
<evidence type="ECO:0000256" key="1">
    <source>
        <dbReference type="ARBA" id="ARBA00023002"/>
    </source>
</evidence>
<feature type="domain" description="Alcohol dehydrogenase-like N-terminal" evidence="3">
    <location>
        <begin position="23"/>
        <end position="134"/>
    </location>
</feature>
<proteinExistence type="predicted"/>
<gene>
    <name evidence="4" type="ORF">JQX08_14120</name>
</gene>
<dbReference type="Gene3D" id="3.90.180.10">
    <property type="entry name" value="Medium-chain alcohol dehydrogenases, catalytic domain"/>
    <property type="match status" value="1"/>
</dbReference>
<dbReference type="Pfam" id="PF08240">
    <property type="entry name" value="ADH_N"/>
    <property type="match status" value="1"/>
</dbReference>
<dbReference type="RefSeq" id="WP_205349035.1">
    <property type="nucleotide sequence ID" value="NZ_JAFEUP010000004.1"/>
</dbReference>
<evidence type="ECO:0000313" key="5">
    <source>
        <dbReference type="Proteomes" id="UP000717995"/>
    </source>
</evidence>
<dbReference type="Proteomes" id="UP000717995">
    <property type="component" value="Unassembled WGS sequence"/>
</dbReference>
<dbReference type="SUPFAM" id="SSF51735">
    <property type="entry name" value="NAD(P)-binding Rossmann-fold domains"/>
    <property type="match status" value="1"/>
</dbReference>
<keyword evidence="1" id="KW-0560">Oxidoreductase</keyword>
<feature type="domain" description="Alcohol dehydrogenase-like C-terminal" evidence="2">
    <location>
        <begin position="174"/>
        <end position="319"/>
    </location>
</feature>
<dbReference type="InterPro" id="IPR011032">
    <property type="entry name" value="GroES-like_sf"/>
</dbReference>
<accession>A0ABS2IFH0</accession>
<dbReference type="PANTHER" id="PTHR43189">
    <property type="entry name" value="ZINC-TYPE ALCOHOL DEHYDROGENASE-LIKE PROTEIN C1198.01-RELATED"/>
    <property type="match status" value="1"/>
</dbReference>
<keyword evidence="5" id="KW-1185">Reference proteome</keyword>
<dbReference type="PANTHER" id="PTHR43189:SF1">
    <property type="entry name" value="ZINC-TYPE ALCOHOL DEHYDROGENASE-LIKE PROTEIN C1198.01"/>
    <property type="match status" value="1"/>
</dbReference>
<evidence type="ECO:0000259" key="3">
    <source>
        <dbReference type="Pfam" id="PF08240"/>
    </source>
</evidence>
<dbReference type="InterPro" id="IPR013149">
    <property type="entry name" value="ADH-like_C"/>
</dbReference>
<comment type="caution">
    <text evidence="4">The sequence shown here is derived from an EMBL/GenBank/DDBJ whole genome shotgun (WGS) entry which is preliminary data.</text>
</comment>
<evidence type="ECO:0000313" key="4">
    <source>
        <dbReference type="EMBL" id="MBM7061842.1"/>
    </source>
</evidence>